<evidence type="ECO:0000256" key="13">
    <source>
        <dbReference type="ARBA" id="ARBA00023579"/>
    </source>
</evidence>
<keyword evidence="11" id="KW-0560">Oxidoreductase</keyword>
<evidence type="ECO:0000256" key="15">
    <source>
        <dbReference type="ARBA" id="ARBA00031959"/>
    </source>
</evidence>
<dbReference type="InterPro" id="IPR016267">
    <property type="entry name" value="UDPGP_trans"/>
</dbReference>
<dbReference type="Proteomes" id="UP001274896">
    <property type="component" value="Unassembled WGS sequence"/>
</dbReference>
<dbReference type="CDD" id="cd01336">
    <property type="entry name" value="MDH_cytoplasmic_cytosolic"/>
    <property type="match status" value="1"/>
</dbReference>
<dbReference type="InterPro" id="IPR010945">
    <property type="entry name" value="Malate_DH_type2"/>
</dbReference>
<dbReference type="PANTHER" id="PTHR43511">
    <property type="match status" value="1"/>
</dbReference>
<dbReference type="NCBIfam" id="NF003916">
    <property type="entry name" value="PRK05442.1"/>
    <property type="match status" value="1"/>
</dbReference>
<dbReference type="SUPFAM" id="SSF53448">
    <property type="entry name" value="Nucleotide-diphospho-sugar transferases"/>
    <property type="match status" value="1"/>
</dbReference>
<dbReference type="GO" id="GO:0006011">
    <property type="term" value="P:UDP-alpha-D-glucose metabolic process"/>
    <property type="evidence" value="ECO:0007669"/>
    <property type="project" value="InterPro"/>
</dbReference>
<organism evidence="21 22">
    <name type="scientific">Hemibagrus guttatus</name>
    <dbReference type="NCBI Taxonomy" id="175788"/>
    <lineage>
        <taxon>Eukaryota</taxon>
        <taxon>Metazoa</taxon>
        <taxon>Chordata</taxon>
        <taxon>Craniata</taxon>
        <taxon>Vertebrata</taxon>
        <taxon>Euteleostomi</taxon>
        <taxon>Actinopterygii</taxon>
        <taxon>Neopterygii</taxon>
        <taxon>Teleostei</taxon>
        <taxon>Ostariophysi</taxon>
        <taxon>Siluriformes</taxon>
        <taxon>Bagridae</taxon>
        <taxon>Hemibagrus</taxon>
    </lineage>
</organism>
<dbReference type="InterPro" id="IPR029044">
    <property type="entry name" value="Nucleotide-diphossugar_trans"/>
</dbReference>
<evidence type="ECO:0000256" key="9">
    <source>
        <dbReference type="ARBA" id="ARBA00022679"/>
    </source>
</evidence>
<dbReference type="EMBL" id="JAUCMX010000025">
    <property type="protein sequence ID" value="KAK3510859.1"/>
    <property type="molecule type" value="Genomic_DNA"/>
</dbReference>
<comment type="function">
    <text evidence="13">UTP--glucose-1-phosphate uridylyltransferase catalyzing the conversion of glucose-1-phosphate into UDP-glucose, a crucial precursor for the production of glycogen.</text>
</comment>
<dbReference type="EC" id="2.7.7.9" evidence="5"/>
<keyword evidence="12" id="KW-0520">NAD</keyword>
<proteinExistence type="inferred from homology"/>
<dbReference type="InterPro" id="IPR002618">
    <property type="entry name" value="UDPGP_fam"/>
</dbReference>
<accession>A0AAE0PZI9</accession>
<dbReference type="FunFam" id="3.40.50.720:FF:000010">
    <property type="entry name" value="Malate dehydrogenase"/>
    <property type="match status" value="1"/>
</dbReference>
<dbReference type="InterPro" id="IPR001236">
    <property type="entry name" value="Lactate/malate_DH_N"/>
</dbReference>
<dbReference type="InterPro" id="IPR036291">
    <property type="entry name" value="NAD(P)-bd_dom_sf"/>
</dbReference>
<evidence type="ECO:0000256" key="1">
    <source>
        <dbReference type="ARBA" id="ARBA00004964"/>
    </source>
</evidence>
<evidence type="ECO:0000256" key="4">
    <source>
        <dbReference type="ARBA" id="ARBA00011823"/>
    </source>
</evidence>
<evidence type="ECO:0000256" key="16">
    <source>
        <dbReference type="ARBA" id="ARBA00045153"/>
    </source>
</evidence>
<sequence length="825" mass="91466">MAEPIRVLVTGAAGQIAYSLLFSIAKGDVFGKDQPVILVLLDIPPMLPVLDGVVMELQDCALPLLREVIPTDKVEVGFKDLDAAILVGSMPRKEGMERKDLLKANVAIFKTQGAALDKYAKKTVKVLVVGNPANTNCLIASKSAPSIPKENFSCLTRLDHNRARSQVAMRVSVSSDNVKNVIIWGNHSSTQYPDVHHATVNLHGKEVPAYDAVKDDSWLKGDFISTVQQRGAAVIKARKLSSAMSAAKAICDHMRDIWFGTSDGEFVSMGVYSTGNSYGVPDDLMYSFPITLKNKTWRVVDGLPINDFSRAKMDATAAELIEEQLSRGGLNGAMTEFQEKLRQQHENSMHKELEKLLSSAQGAEAEISRKDFEGFKQLFHRFLQVKGPSVEWPKINRPPEDSIQPYERIRAKQLPQGVAANLNKLVVVKLNGGLGTSMGCKGPKSLISVRNENTFLDLTVRQIEHLNKTYNADVPLVLMNSFNTDEDTKKILQKYTHHRVKIHTFNQSRYPRINKESLLPVATSMGLTGENSEAWYPPGHGDIYASFYNSGLLDQLISEGKEYVFVSNIDNLGATVDLHILNHLMSQPADRRCEFVMEVTDKTRADVKGGTLIQYDNKLRLLEIAQVPKAHVDEFKSVTKFKIFNTNNLWISLPAIKRLHEQNAMDLEIIVNPKTLDGGLNVIQLETAVGAAIKSFDNALGINVPRSRFLPVKTTSDLLLVMSNLYTMDAGSLTMSEKREFPTTPHVKLGSSFTKVQDFLRRFESIPDMLELDHLTVSGDVTFGKQVTLKGTVIIIANHGDRIDIPAGAMLENKIVSGNLRILDH</sequence>
<dbReference type="EC" id="1.1.1.37" evidence="6"/>
<dbReference type="InterPro" id="IPR001252">
    <property type="entry name" value="Malate_DH_AS"/>
</dbReference>
<dbReference type="Pfam" id="PF00056">
    <property type="entry name" value="Ldh_1_N"/>
    <property type="match status" value="1"/>
</dbReference>
<dbReference type="SUPFAM" id="SSF51735">
    <property type="entry name" value="NAD(P)-binding Rossmann-fold domains"/>
    <property type="match status" value="1"/>
</dbReference>
<dbReference type="FunFam" id="3.90.550.10:FF:000002">
    <property type="entry name" value="UTP--glucose-1-phosphate uridylyltransferase"/>
    <property type="match status" value="1"/>
</dbReference>
<dbReference type="InterPro" id="IPR011274">
    <property type="entry name" value="Malate_DH_NAD-dep_euk"/>
</dbReference>
<evidence type="ECO:0000256" key="11">
    <source>
        <dbReference type="ARBA" id="ARBA00023002"/>
    </source>
</evidence>
<evidence type="ECO:0000256" key="7">
    <source>
        <dbReference type="ARBA" id="ARBA00019048"/>
    </source>
</evidence>
<evidence type="ECO:0000313" key="22">
    <source>
        <dbReference type="Proteomes" id="UP001274896"/>
    </source>
</evidence>
<dbReference type="InterPro" id="IPR015955">
    <property type="entry name" value="Lactate_DH/Glyco_Ohase_4_C"/>
</dbReference>
<dbReference type="Gene3D" id="3.40.50.720">
    <property type="entry name" value="NAD(P)-binding Rossmann-like Domain"/>
    <property type="match status" value="1"/>
</dbReference>
<comment type="similarity">
    <text evidence="2">Belongs to the LDH/MDH superfamily. MDH type 2 family.</text>
</comment>
<dbReference type="PROSITE" id="PS00068">
    <property type="entry name" value="MDH"/>
    <property type="match status" value="1"/>
</dbReference>
<dbReference type="FunFam" id="3.90.110.10:FF:000002">
    <property type="entry name" value="Malate dehydrogenase"/>
    <property type="match status" value="1"/>
</dbReference>
<comment type="catalytic activity">
    <reaction evidence="17">
        <text>alpha-D-glucose 1-phosphate + UTP + H(+) = UDP-alpha-D-glucose + diphosphate</text>
        <dbReference type="Rhea" id="RHEA:19889"/>
        <dbReference type="ChEBI" id="CHEBI:15378"/>
        <dbReference type="ChEBI" id="CHEBI:33019"/>
        <dbReference type="ChEBI" id="CHEBI:46398"/>
        <dbReference type="ChEBI" id="CHEBI:58601"/>
        <dbReference type="ChEBI" id="CHEBI:58885"/>
        <dbReference type="EC" id="2.7.7.9"/>
    </reaction>
    <physiologicalReaction direction="left-to-right" evidence="17">
        <dbReference type="Rhea" id="RHEA:19890"/>
    </physiologicalReaction>
</comment>
<evidence type="ECO:0000256" key="17">
    <source>
        <dbReference type="ARBA" id="ARBA00047432"/>
    </source>
</evidence>
<feature type="domain" description="Lactate/malate dehydrogenase N-terminal" evidence="19">
    <location>
        <begin position="6"/>
        <end position="152"/>
    </location>
</feature>
<reference evidence="21" key="1">
    <citation type="submission" date="2023-06" db="EMBL/GenBank/DDBJ databases">
        <title>Male Hemibagrus guttatus genome.</title>
        <authorList>
            <person name="Bian C."/>
        </authorList>
    </citation>
    <scope>NUCLEOTIDE SEQUENCE</scope>
    <source>
        <strain evidence="21">Male_cb2023</strain>
        <tissue evidence="21">Muscle</tissue>
    </source>
</reference>
<name>A0AAE0PZI9_9TELE</name>
<dbReference type="SUPFAM" id="SSF56327">
    <property type="entry name" value="LDH C-terminal domain-like"/>
    <property type="match status" value="1"/>
</dbReference>
<gene>
    <name evidence="21" type="ORF">QTP70_022826</name>
</gene>
<dbReference type="InterPro" id="IPR022383">
    <property type="entry name" value="Lactate/malate_DH_C"/>
</dbReference>
<dbReference type="CDD" id="cd00897">
    <property type="entry name" value="UGPase_euk"/>
    <property type="match status" value="1"/>
</dbReference>
<comment type="pathway">
    <text evidence="1">Glycan biosynthesis; glycogen biosynthesis.</text>
</comment>
<dbReference type="AlphaFoldDB" id="A0AAE0PZI9"/>
<evidence type="ECO:0000256" key="8">
    <source>
        <dbReference type="ARBA" id="ARBA00019899"/>
    </source>
</evidence>
<evidence type="ECO:0000256" key="2">
    <source>
        <dbReference type="ARBA" id="ARBA00009613"/>
    </source>
</evidence>
<evidence type="ECO:0000256" key="5">
    <source>
        <dbReference type="ARBA" id="ARBA00012415"/>
    </source>
</evidence>
<evidence type="ECO:0000256" key="3">
    <source>
        <dbReference type="ARBA" id="ARBA00010401"/>
    </source>
</evidence>
<evidence type="ECO:0000256" key="18">
    <source>
        <dbReference type="ARBA" id="ARBA00048549"/>
    </source>
</evidence>
<evidence type="ECO:0000259" key="19">
    <source>
        <dbReference type="Pfam" id="PF00056"/>
    </source>
</evidence>
<dbReference type="Gene3D" id="3.90.110.10">
    <property type="entry name" value="Lactate dehydrogenase/glycoside hydrolase, family 4, C-terminal"/>
    <property type="match status" value="1"/>
</dbReference>
<protein>
    <recommendedName>
        <fullName evidence="8">Malate dehydrogenase, cytoplasmic</fullName>
        <ecNumber evidence="6">1.1.1.37</ecNumber>
        <ecNumber evidence="5">2.7.7.9</ecNumber>
    </recommendedName>
    <alternativeName>
        <fullName evidence="14">Cytosolic malate dehydrogenase</fullName>
    </alternativeName>
    <alternativeName>
        <fullName evidence="15">UDP-glucose pyrophosphorylase</fullName>
    </alternativeName>
    <alternativeName>
        <fullName evidence="7">UTP--glucose-1-phosphate uridylyltransferase</fullName>
    </alternativeName>
</protein>
<dbReference type="Gene3D" id="2.160.10.10">
    <property type="entry name" value="Hexapeptide repeat proteins"/>
    <property type="match status" value="1"/>
</dbReference>
<dbReference type="FunFam" id="2.160.10.10:FF:000001">
    <property type="entry name" value="UTP--glucose-1-phosphate uridylyltransferase"/>
    <property type="match status" value="1"/>
</dbReference>
<comment type="caution">
    <text evidence="21">The sequence shown here is derived from an EMBL/GenBank/DDBJ whole genome shotgun (WGS) entry which is preliminary data.</text>
</comment>
<dbReference type="GO" id="GO:0006108">
    <property type="term" value="P:malate metabolic process"/>
    <property type="evidence" value="ECO:0007669"/>
    <property type="project" value="InterPro"/>
</dbReference>
<comment type="catalytic activity">
    <reaction evidence="18">
        <text>(S)-2-hydroxyglutarate + NAD(+) = 2-oxoglutarate + NADH + H(+)</text>
        <dbReference type="Rhea" id="RHEA:57172"/>
        <dbReference type="ChEBI" id="CHEBI:15378"/>
        <dbReference type="ChEBI" id="CHEBI:16782"/>
        <dbReference type="ChEBI" id="CHEBI:16810"/>
        <dbReference type="ChEBI" id="CHEBI:57540"/>
        <dbReference type="ChEBI" id="CHEBI:57945"/>
    </reaction>
    <physiologicalReaction direction="right-to-left" evidence="18">
        <dbReference type="Rhea" id="RHEA:57174"/>
    </physiologicalReaction>
</comment>
<evidence type="ECO:0000313" key="21">
    <source>
        <dbReference type="EMBL" id="KAK3510859.1"/>
    </source>
</evidence>
<dbReference type="NCBIfam" id="TIGR01759">
    <property type="entry name" value="MalateDH-SF1"/>
    <property type="match status" value="1"/>
</dbReference>
<keyword evidence="22" id="KW-1185">Reference proteome</keyword>
<keyword evidence="9" id="KW-0808">Transferase</keyword>
<comment type="subunit">
    <text evidence="4">Homooctamer.</text>
</comment>
<evidence type="ECO:0000256" key="6">
    <source>
        <dbReference type="ARBA" id="ARBA00012995"/>
    </source>
</evidence>
<comment type="similarity">
    <text evidence="3">Belongs to the UDPGP type 1 family.</text>
</comment>
<keyword evidence="10" id="KW-0548">Nucleotidyltransferase</keyword>
<comment type="function">
    <text evidence="16">Catalyzes the reduction of aromatic alpha-keto acids in the presence of NADH. Plays essential roles in the malate-aspartate shuttle and the tricarboxylic acid cycle, important in mitochondrial NADH supply for oxidative phosphorylation. Catalyzes the reduction of 2-oxoglutarate to 2-hydroxyglutarate, leading to elevated reactive oxygen species (ROS).</text>
</comment>
<evidence type="ECO:0000256" key="10">
    <source>
        <dbReference type="ARBA" id="ARBA00022695"/>
    </source>
</evidence>
<dbReference type="Pfam" id="PF01704">
    <property type="entry name" value="UDPGP"/>
    <property type="match status" value="1"/>
</dbReference>
<dbReference type="NCBIfam" id="TIGR01758">
    <property type="entry name" value="MDH_euk_cyt"/>
    <property type="match status" value="1"/>
</dbReference>
<dbReference type="GO" id="GO:0003983">
    <property type="term" value="F:UTP:glucose-1-phosphate uridylyltransferase activity"/>
    <property type="evidence" value="ECO:0007669"/>
    <property type="project" value="UniProtKB-EC"/>
</dbReference>
<evidence type="ECO:0000256" key="12">
    <source>
        <dbReference type="ARBA" id="ARBA00023027"/>
    </source>
</evidence>
<evidence type="ECO:0000256" key="14">
    <source>
        <dbReference type="ARBA" id="ARBA00030284"/>
    </source>
</evidence>
<dbReference type="HAMAP" id="MF_01517">
    <property type="entry name" value="Malate_dehydrog_2"/>
    <property type="match status" value="1"/>
</dbReference>
<dbReference type="GO" id="GO:0030060">
    <property type="term" value="F:L-malate dehydrogenase (NAD+) activity"/>
    <property type="evidence" value="ECO:0007669"/>
    <property type="project" value="UniProtKB-EC"/>
</dbReference>
<evidence type="ECO:0000259" key="20">
    <source>
        <dbReference type="Pfam" id="PF02866"/>
    </source>
</evidence>
<feature type="domain" description="Lactate/malate dehydrogenase C-terminal" evidence="20">
    <location>
        <begin position="156"/>
        <end position="322"/>
    </location>
</feature>
<dbReference type="Pfam" id="PF02866">
    <property type="entry name" value="Ldh_1_C"/>
    <property type="match status" value="1"/>
</dbReference>
<dbReference type="Gene3D" id="3.90.550.10">
    <property type="entry name" value="Spore Coat Polysaccharide Biosynthesis Protein SpsA, Chain A"/>
    <property type="match status" value="1"/>
</dbReference>